<evidence type="ECO:0000256" key="1">
    <source>
        <dbReference type="SAM" id="SignalP"/>
    </source>
</evidence>
<feature type="chain" id="PRO_5023131608" description="Transporter" evidence="1">
    <location>
        <begin position="27"/>
        <end position="296"/>
    </location>
</feature>
<evidence type="ECO:0008006" key="4">
    <source>
        <dbReference type="Google" id="ProtNLM"/>
    </source>
</evidence>
<dbReference type="AlphaFoldDB" id="A0A5E4RIV9"/>
<proteinExistence type="predicted"/>
<dbReference type="OrthoDB" id="191143at2"/>
<sequence length="296" mass="32206">MKQASKQLAALAVAFLALTLAAPASAVDLDAGDYTALPGGTNALVIYGQHATRDELYSKGSQVPIHPRLDSDIGILRGVHFMDVGGHIIDPQFLLPFGRLSAKDDISALGSKSGVGDLILASAFWFTRPGDKTHFAITPYLWLPTGTYDRNQPLSLGEHRYKFALQAGYSTELAPRVIWDLAGDVTLFGKNTDANDGQGGATTLKQKALYEFQTHLRYQLTPVLDLRVGLFHTFGGETELGGVNQGDRQVTTKFNVGAAWFVAPTVQLIATYGRDIKVREGFKINNQVNLRLLTLF</sequence>
<dbReference type="InterPro" id="IPR025737">
    <property type="entry name" value="FApF"/>
</dbReference>
<dbReference type="RefSeq" id="WP_150587483.1">
    <property type="nucleotide sequence ID" value="NZ_CABPSH010000001.1"/>
</dbReference>
<gene>
    <name evidence="2" type="ORF">PEP31012_00172</name>
</gene>
<protein>
    <recommendedName>
        <fullName evidence="4">Transporter</fullName>
    </recommendedName>
</protein>
<accession>A0A5E4RIV9</accession>
<dbReference type="Pfam" id="PF13557">
    <property type="entry name" value="Phenol_MetA_deg"/>
    <property type="match status" value="1"/>
</dbReference>
<organism evidence="2 3">
    <name type="scientific">Pandoraea eparura</name>
    <dbReference type="NCBI Taxonomy" id="2508291"/>
    <lineage>
        <taxon>Bacteria</taxon>
        <taxon>Pseudomonadati</taxon>
        <taxon>Pseudomonadota</taxon>
        <taxon>Betaproteobacteria</taxon>
        <taxon>Burkholderiales</taxon>
        <taxon>Burkholderiaceae</taxon>
        <taxon>Pandoraea</taxon>
    </lineage>
</organism>
<keyword evidence="3" id="KW-1185">Reference proteome</keyword>
<evidence type="ECO:0000313" key="2">
    <source>
        <dbReference type="EMBL" id="VVD62422.1"/>
    </source>
</evidence>
<dbReference type="Proteomes" id="UP000400981">
    <property type="component" value="Unassembled WGS sequence"/>
</dbReference>
<dbReference type="EMBL" id="CABPSH010000001">
    <property type="protein sequence ID" value="VVD62422.1"/>
    <property type="molecule type" value="Genomic_DNA"/>
</dbReference>
<name>A0A5E4RIV9_9BURK</name>
<keyword evidence="1" id="KW-0732">Signal</keyword>
<reference evidence="2 3" key="1">
    <citation type="submission" date="2019-08" db="EMBL/GenBank/DDBJ databases">
        <authorList>
            <person name="Peeters C."/>
        </authorList>
    </citation>
    <scope>NUCLEOTIDE SEQUENCE [LARGE SCALE GENOMIC DNA]</scope>
    <source>
        <strain evidence="2 3">LMG 31012</strain>
    </source>
</reference>
<evidence type="ECO:0000313" key="3">
    <source>
        <dbReference type="Proteomes" id="UP000400981"/>
    </source>
</evidence>
<feature type="signal peptide" evidence="1">
    <location>
        <begin position="1"/>
        <end position="26"/>
    </location>
</feature>